<dbReference type="SMART" id="SM00256">
    <property type="entry name" value="FBOX"/>
    <property type="match status" value="1"/>
</dbReference>
<dbReference type="PANTHER" id="PTHR31900:SF34">
    <property type="entry name" value="EMB|CAB62440.1-RELATED"/>
    <property type="match status" value="1"/>
</dbReference>
<dbReference type="Gene3D" id="3.80.10.10">
    <property type="entry name" value="Ribonuclease Inhibitor"/>
    <property type="match status" value="1"/>
</dbReference>
<name>A0A151SND3_CAJCA</name>
<dbReference type="InterPro" id="IPR050232">
    <property type="entry name" value="FBL13/AtMIF1-like"/>
</dbReference>
<dbReference type="PROSITE" id="PS50181">
    <property type="entry name" value="FBOX"/>
    <property type="match status" value="1"/>
</dbReference>
<dbReference type="Pfam" id="PF08387">
    <property type="entry name" value="FBD"/>
    <property type="match status" value="1"/>
</dbReference>
<dbReference type="Pfam" id="PF00646">
    <property type="entry name" value="F-box"/>
    <property type="match status" value="1"/>
</dbReference>
<dbReference type="EMBL" id="CM003613">
    <property type="protein sequence ID" value="KYP56350.1"/>
    <property type="molecule type" value="Genomic_DNA"/>
</dbReference>
<feature type="domain" description="F-box" evidence="1">
    <location>
        <begin position="13"/>
        <end position="63"/>
    </location>
</feature>
<dbReference type="InterPro" id="IPR053781">
    <property type="entry name" value="F-box_AtFBL13-like"/>
</dbReference>
<dbReference type="PANTHER" id="PTHR31900">
    <property type="entry name" value="F-BOX/RNI SUPERFAMILY PROTEIN-RELATED"/>
    <property type="match status" value="1"/>
</dbReference>
<dbReference type="STRING" id="3821.A0A151SND3"/>
<proteinExistence type="predicted"/>
<dbReference type="InterPro" id="IPR032675">
    <property type="entry name" value="LRR_dom_sf"/>
</dbReference>
<dbReference type="Pfam" id="PF24758">
    <property type="entry name" value="LRR_At5g56370"/>
    <property type="match status" value="1"/>
</dbReference>
<evidence type="ECO:0000313" key="3">
    <source>
        <dbReference type="Proteomes" id="UP000075243"/>
    </source>
</evidence>
<sequence length="408" mass="47117">MAVPQNNLEMQMEDRISALPDGILCHILSFIPTVDAITTSSLSKRWRPLWRSIPVLDIQLDEILGGCVYASFFNFAFATLLVHSAQHPLTLARLRITPRAAAHYIFPNAYFNVWVKAILERHIEQLHLEMPRVYPIYSGVFSCRTLVVLKLCRVSVDVLQSIDLPRLKTLHLDFVRIEGVEYVARILRGCPILEEFETNHVFFDYNVVEYQSMCKLVRAHIGKNFGFQVPLKAMSNVQSLRLFLERSSFRKMLSIFSCCLKLLQLNHQDDFPVFPNLIHMELGFERYVNWDVVLELLEHCPKLQILVLNMPLVPNKPLIPVLPEIWSCPQFDPKFVPECISSKLRKCTILGYTGIKCEMQFAKYIMHFSGALQTMTIHHCADMQDKLQKQQELAMFPKSSATCKLLFE</sequence>
<gene>
    <name evidence="2" type="ORF">KK1_002588</name>
</gene>
<dbReference type="Gramene" id="C.cajan_02525.t">
    <property type="protein sequence ID" value="C.cajan_02525.t"/>
    <property type="gene ID" value="C.cajan_02525"/>
</dbReference>
<dbReference type="SMART" id="SM00579">
    <property type="entry name" value="FBD"/>
    <property type="match status" value="1"/>
</dbReference>
<accession>A0A151SND3</accession>
<dbReference type="InterPro" id="IPR006566">
    <property type="entry name" value="FBD"/>
</dbReference>
<dbReference type="Proteomes" id="UP000075243">
    <property type="component" value="Chromosome 11"/>
</dbReference>
<evidence type="ECO:0000313" key="2">
    <source>
        <dbReference type="EMBL" id="KYP56350.1"/>
    </source>
</evidence>
<dbReference type="OMA" id="PMFKENI"/>
<keyword evidence="3" id="KW-1185">Reference proteome</keyword>
<reference evidence="2 3" key="1">
    <citation type="journal article" date="2012" name="Nat. Biotechnol.">
        <title>Draft genome sequence of pigeonpea (Cajanus cajan), an orphan legume crop of resource-poor farmers.</title>
        <authorList>
            <person name="Varshney R.K."/>
            <person name="Chen W."/>
            <person name="Li Y."/>
            <person name="Bharti A.K."/>
            <person name="Saxena R.K."/>
            <person name="Schlueter J.A."/>
            <person name="Donoghue M.T."/>
            <person name="Azam S."/>
            <person name="Fan G."/>
            <person name="Whaley A.M."/>
            <person name="Farmer A.D."/>
            <person name="Sheridan J."/>
            <person name="Iwata A."/>
            <person name="Tuteja R."/>
            <person name="Penmetsa R.V."/>
            <person name="Wu W."/>
            <person name="Upadhyaya H.D."/>
            <person name="Yang S.P."/>
            <person name="Shah T."/>
            <person name="Saxena K.B."/>
            <person name="Michael T."/>
            <person name="McCombie W.R."/>
            <person name="Yang B."/>
            <person name="Zhang G."/>
            <person name="Yang H."/>
            <person name="Wang J."/>
            <person name="Spillane C."/>
            <person name="Cook D.R."/>
            <person name="May G.D."/>
            <person name="Xu X."/>
            <person name="Jackson S.A."/>
        </authorList>
    </citation>
    <scope>NUCLEOTIDE SEQUENCE [LARGE SCALE GENOMIC DNA]</scope>
    <source>
        <strain evidence="3">cv. Asha</strain>
    </source>
</reference>
<protein>
    <submittedName>
        <fullName evidence="2">F-box/FBD/LRR-repeat protein At1g16930 family</fullName>
    </submittedName>
</protein>
<dbReference type="InterPro" id="IPR001810">
    <property type="entry name" value="F-box_dom"/>
</dbReference>
<dbReference type="SUPFAM" id="SSF52047">
    <property type="entry name" value="RNI-like"/>
    <property type="match status" value="1"/>
</dbReference>
<dbReference type="CDD" id="cd22160">
    <property type="entry name" value="F-box_AtFBL13-like"/>
    <property type="match status" value="1"/>
</dbReference>
<evidence type="ECO:0000259" key="1">
    <source>
        <dbReference type="PROSITE" id="PS50181"/>
    </source>
</evidence>
<dbReference type="InterPro" id="IPR055411">
    <property type="entry name" value="LRR_FXL15/At3g58940/PEG3-like"/>
</dbReference>
<dbReference type="Gene3D" id="1.20.1280.50">
    <property type="match status" value="1"/>
</dbReference>
<organism evidence="2 3">
    <name type="scientific">Cajanus cajan</name>
    <name type="common">Pigeon pea</name>
    <name type="synonym">Cajanus indicus</name>
    <dbReference type="NCBI Taxonomy" id="3821"/>
    <lineage>
        <taxon>Eukaryota</taxon>
        <taxon>Viridiplantae</taxon>
        <taxon>Streptophyta</taxon>
        <taxon>Embryophyta</taxon>
        <taxon>Tracheophyta</taxon>
        <taxon>Spermatophyta</taxon>
        <taxon>Magnoliopsida</taxon>
        <taxon>eudicotyledons</taxon>
        <taxon>Gunneridae</taxon>
        <taxon>Pentapetalae</taxon>
        <taxon>rosids</taxon>
        <taxon>fabids</taxon>
        <taxon>Fabales</taxon>
        <taxon>Fabaceae</taxon>
        <taxon>Papilionoideae</taxon>
        <taxon>50 kb inversion clade</taxon>
        <taxon>NPAAA clade</taxon>
        <taxon>indigoferoid/millettioid clade</taxon>
        <taxon>Phaseoleae</taxon>
        <taxon>Cajanus</taxon>
    </lineage>
</organism>
<dbReference type="InterPro" id="IPR036047">
    <property type="entry name" value="F-box-like_dom_sf"/>
</dbReference>
<dbReference type="AlphaFoldDB" id="A0A151SND3"/>
<dbReference type="SUPFAM" id="SSF81383">
    <property type="entry name" value="F-box domain"/>
    <property type="match status" value="1"/>
</dbReference>